<name>A0A139ALM0_GONPJ</name>
<evidence type="ECO:0000313" key="9">
    <source>
        <dbReference type="EMBL" id="KXS17649.1"/>
    </source>
</evidence>
<evidence type="ECO:0000256" key="4">
    <source>
        <dbReference type="PIRSR" id="PIRSR623088-1"/>
    </source>
</evidence>
<dbReference type="InterPro" id="IPR023088">
    <property type="entry name" value="PDEase"/>
</dbReference>
<dbReference type="InterPro" id="IPR003018">
    <property type="entry name" value="GAF"/>
</dbReference>
<dbReference type="STRING" id="1344416.A0A139ALM0"/>
<evidence type="ECO:0000256" key="6">
    <source>
        <dbReference type="PIRSR" id="PIRSR623088-3"/>
    </source>
</evidence>
<dbReference type="SMART" id="SM00065">
    <property type="entry name" value="GAF"/>
    <property type="match status" value="1"/>
</dbReference>
<dbReference type="Gene3D" id="1.10.1300.10">
    <property type="entry name" value="3'5'-cyclic nucleotide phosphodiesterase, catalytic domain"/>
    <property type="match status" value="1"/>
</dbReference>
<dbReference type="EC" id="3.1.4.-" evidence="7"/>
<feature type="binding site" evidence="6">
    <location>
        <position position="362"/>
    </location>
    <ligand>
        <name>Zn(2+)</name>
        <dbReference type="ChEBI" id="CHEBI:29105"/>
        <label>1</label>
    </ligand>
</feature>
<dbReference type="InterPro" id="IPR003607">
    <property type="entry name" value="HD/PDEase_dom"/>
</dbReference>
<feature type="binding site" evidence="5">
    <location>
        <position position="399"/>
    </location>
    <ligand>
        <name>AMP</name>
        <dbReference type="ChEBI" id="CHEBI:456215"/>
    </ligand>
</feature>
<reference evidence="9 10" key="1">
    <citation type="journal article" date="2015" name="Genome Biol. Evol.">
        <title>Phylogenomic analyses indicate that early fungi evolved digesting cell walls of algal ancestors of land plants.</title>
        <authorList>
            <person name="Chang Y."/>
            <person name="Wang S."/>
            <person name="Sekimoto S."/>
            <person name="Aerts A.L."/>
            <person name="Choi C."/>
            <person name="Clum A."/>
            <person name="LaButti K.M."/>
            <person name="Lindquist E.A."/>
            <person name="Yee Ngan C."/>
            <person name="Ohm R.A."/>
            <person name="Salamov A.A."/>
            <person name="Grigoriev I.V."/>
            <person name="Spatafora J.W."/>
            <person name="Berbee M.L."/>
        </authorList>
    </citation>
    <scope>NUCLEOTIDE SEQUENCE [LARGE SCALE GENOMIC DNA]</scope>
    <source>
        <strain evidence="9 10">JEL478</strain>
    </source>
</reference>
<protein>
    <recommendedName>
        <fullName evidence="7">Phosphodiesterase</fullName>
        <ecNumber evidence="7">3.1.4.-</ecNumber>
    </recommendedName>
</protein>
<dbReference type="Pfam" id="PF01590">
    <property type="entry name" value="GAF"/>
    <property type="match status" value="1"/>
</dbReference>
<dbReference type="OrthoDB" id="546632at2759"/>
<keyword evidence="1" id="KW-0140">cGMP</keyword>
<dbReference type="EMBL" id="KQ965746">
    <property type="protein sequence ID" value="KXS17649.1"/>
    <property type="molecule type" value="Genomic_DNA"/>
</dbReference>
<feature type="active site" description="Proton donor" evidence="4">
    <location>
        <position position="358"/>
    </location>
</feature>
<dbReference type="AlphaFoldDB" id="A0A139ALM0"/>
<feature type="binding site" evidence="6">
    <location>
        <position position="399"/>
    </location>
    <ligand>
        <name>Zn(2+)</name>
        <dbReference type="ChEBI" id="CHEBI:29105"/>
        <label>2</label>
    </ligand>
</feature>
<accession>A0A139ALM0</accession>
<evidence type="ECO:0000256" key="3">
    <source>
        <dbReference type="ARBA" id="ARBA00022801"/>
    </source>
</evidence>
<feature type="binding site" evidence="6">
    <location>
        <position position="399"/>
    </location>
    <ligand>
        <name>Zn(2+)</name>
        <dbReference type="ChEBI" id="CHEBI:29105"/>
        <label>1</label>
    </ligand>
</feature>
<dbReference type="GO" id="GO:0004114">
    <property type="term" value="F:3',5'-cyclic-nucleotide phosphodiesterase activity"/>
    <property type="evidence" value="ECO:0007669"/>
    <property type="project" value="InterPro"/>
</dbReference>
<feature type="binding site" evidence="5">
    <location>
        <position position="510"/>
    </location>
    <ligand>
        <name>AMP</name>
        <dbReference type="ChEBI" id="CHEBI:456215"/>
    </ligand>
</feature>
<comment type="similarity">
    <text evidence="7">Belongs to the cyclic nucleotide phosphodiesterase family.</text>
</comment>
<dbReference type="SUPFAM" id="SSF55781">
    <property type="entry name" value="GAF domain-like"/>
    <property type="match status" value="1"/>
</dbReference>
<proteinExistence type="inferred from homology"/>
<dbReference type="GO" id="GO:0007165">
    <property type="term" value="P:signal transduction"/>
    <property type="evidence" value="ECO:0007669"/>
    <property type="project" value="InterPro"/>
</dbReference>
<organism evidence="9 10">
    <name type="scientific">Gonapodya prolifera (strain JEL478)</name>
    <name type="common">Monoblepharis prolifera</name>
    <dbReference type="NCBI Taxonomy" id="1344416"/>
    <lineage>
        <taxon>Eukaryota</taxon>
        <taxon>Fungi</taxon>
        <taxon>Fungi incertae sedis</taxon>
        <taxon>Chytridiomycota</taxon>
        <taxon>Chytridiomycota incertae sedis</taxon>
        <taxon>Monoblepharidomycetes</taxon>
        <taxon>Monoblepharidales</taxon>
        <taxon>Gonapodyaceae</taxon>
        <taxon>Gonapodya</taxon>
    </lineage>
</organism>
<evidence type="ECO:0000256" key="7">
    <source>
        <dbReference type="RuleBase" id="RU363067"/>
    </source>
</evidence>
<keyword evidence="2 6" id="KW-0479">Metal-binding</keyword>
<keyword evidence="3 7" id="KW-0378">Hydrolase</keyword>
<comment type="cofactor">
    <cofactor evidence="7">
        <name>a divalent metal cation</name>
        <dbReference type="ChEBI" id="CHEBI:60240"/>
    </cofactor>
    <text evidence="7">Binds 2 divalent metal cations per subunit. Site 1 may preferentially bind zinc ions, while site 2 has a preference for magnesium and/or manganese ions.</text>
</comment>
<dbReference type="SMART" id="SM00471">
    <property type="entry name" value="HDc"/>
    <property type="match status" value="1"/>
</dbReference>
<dbReference type="PROSITE" id="PS00126">
    <property type="entry name" value="PDEASE_I_1"/>
    <property type="match status" value="1"/>
</dbReference>
<dbReference type="InterPro" id="IPR002073">
    <property type="entry name" value="PDEase_catalytic_dom"/>
</dbReference>
<sequence>MSLSPAGRSRSPGITTEQLSQLHRRSVLLLQIARSLFEFGPEEDKVEALAKKVIRHATHFLSCDRGSLFILDKETNILKSAVFDTAPTTPQEGKFKDHKFSVPLGTGIVGHVAKTGKPLNIPDAYVDPHFNPQIDKATGYTTRSILCVPILNGSTVLGVLNLLNKYEAESPLAAGTSPDFQRASNSESESLSMRTRIYVPFSDSDLDHAEAFAVYCGLALDKALLIDRVIKSEKKLSIVLDIMSYHATASDSDVEAFYDGALPPLGPVSQINFVDGLVHIRSEHGFHWAMESPELGHTIMEIGFDPHAYTDQQLVGANLRMIKDMGFVELYDIDVKSLVRFLLSLAKNYRKPKDVPYHNFRHATAVAHGIFILTMCFNLRRYLTDVEILAMILACMCHDVDHRGTNNQFQRQAKTIFGQFYHNSPMEEHHANHALTILAAQEHRFLTKMASSDYEQLLTIMKRTIIQTDLAIYFKNRSVLESLLKDGSLNIEYDEAHRDLFRGVIMTSVDLTAMYKPFGAAVHIADFVYAEFFMQGDQERKMGLPISANVVDRNNEKEIPKMQRGFFEFIVEPAYVMLSHSIKESLPLLEAVRENKRRWTEWAERGITYKIGGMEEQLKAEGLLPVPSSSGH</sequence>
<gene>
    <name evidence="9" type="ORF">M427DRAFT_255847</name>
</gene>
<dbReference type="CDD" id="cd00077">
    <property type="entry name" value="HDc"/>
    <property type="match status" value="1"/>
</dbReference>
<evidence type="ECO:0000259" key="8">
    <source>
        <dbReference type="PROSITE" id="PS51845"/>
    </source>
</evidence>
<dbReference type="PROSITE" id="PS51845">
    <property type="entry name" value="PDEASE_I_2"/>
    <property type="match status" value="1"/>
</dbReference>
<dbReference type="OMA" id="YNAKKWE"/>
<evidence type="ECO:0000256" key="1">
    <source>
        <dbReference type="ARBA" id="ARBA00022535"/>
    </source>
</evidence>
<evidence type="ECO:0000313" key="10">
    <source>
        <dbReference type="Proteomes" id="UP000070544"/>
    </source>
</evidence>
<feature type="binding site" evidence="6">
    <location>
        <position position="398"/>
    </location>
    <ligand>
        <name>Zn(2+)</name>
        <dbReference type="ChEBI" id="CHEBI:29105"/>
        <label>1</label>
    </ligand>
</feature>
<evidence type="ECO:0000256" key="2">
    <source>
        <dbReference type="ARBA" id="ARBA00022723"/>
    </source>
</evidence>
<keyword evidence="10" id="KW-1185">Reference proteome</keyword>
<dbReference type="SUPFAM" id="SSF109604">
    <property type="entry name" value="HD-domain/PDEase-like"/>
    <property type="match status" value="1"/>
</dbReference>
<dbReference type="Proteomes" id="UP000070544">
    <property type="component" value="Unassembled WGS sequence"/>
</dbReference>
<dbReference type="PRINTS" id="PR00387">
    <property type="entry name" value="PDIESTERASE1"/>
</dbReference>
<dbReference type="Pfam" id="PF00233">
    <property type="entry name" value="PDEase_I"/>
    <property type="match status" value="1"/>
</dbReference>
<dbReference type="GO" id="GO:0046872">
    <property type="term" value="F:metal ion binding"/>
    <property type="evidence" value="ECO:0007669"/>
    <property type="project" value="UniProtKB-KW"/>
</dbReference>
<dbReference type="Gene3D" id="3.30.450.40">
    <property type="match status" value="1"/>
</dbReference>
<dbReference type="PANTHER" id="PTHR11347">
    <property type="entry name" value="CYCLIC NUCLEOTIDE PHOSPHODIESTERASE"/>
    <property type="match status" value="1"/>
</dbReference>
<feature type="domain" description="PDEase" evidence="8">
    <location>
        <begin position="250"/>
        <end position="606"/>
    </location>
</feature>
<dbReference type="InterPro" id="IPR036971">
    <property type="entry name" value="PDEase_catalytic_dom_sf"/>
</dbReference>
<feature type="binding site" evidence="5">
    <location>
        <position position="563"/>
    </location>
    <ligand>
        <name>AMP</name>
        <dbReference type="ChEBI" id="CHEBI:456215"/>
    </ligand>
</feature>
<dbReference type="InterPro" id="IPR029016">
    <property type="entry name" value="GAF-like_dom_sf"/>
</dbReference>
<dbReference type="InterPro" id="IPR023174">
    <property type="entry name" value="PDEase_CS"/>
</dbReference>
<feature type="binding site" evidence="6">
    <location>
        <position position="510"/>
    </location>
    <ligand>
        <name>Zn(2+)</name>
        <dbReference type="ChEBI" id="CHEBI:29105"/>
        <label>1</label>
    </ligand>
</feature>
<feature type="binding site" evidence="5">
    <location>
        <begin position="358"/>
        <end position="362"/>
    </location>
    <ligand>
        <name>AMP</name>
        <dbReference type="ChEBI" id="CHEBI:456215"/>
    </ligand>
</feature>
<evidence type="ECO:0000256" key="5">
    <source>
        <dbReference type="PIRSR" id="PIRSR623088-2"/>
    </source>
</evidence>